<evidence type="ECO:0000313" key="1">
    <source>
        <dbReference type="EMBL" id="MBX72185.1"/>
    </source>
</evidence>
<protein>
    <submittedName>
        <fullName evidence="1">Uncharacterized protein</fullName>
    </submittedName>
</protein>
<dbReference type="EMBL" id="GGEC01091701">
    <property type="protein sequence ID" value="MBX72185.1"/>
    <property type="molecule type" value="Transcribed_RNA"/>
</dbReference>
<name>A0A2P2QYZ0_RHIMU</name>
<sequence>MGRCKKNDIELLIPSIFACFTTINKI</sequence>
<proteinExistence type="predicted"/>
<dbReference type="AlphaFoldDB" id="A0A2P2QYZ0"/>
<accession>A0A2P2QYZ0</accession>
<organism evidence="1">
    <name type="scientific">Rhizophora mucronata</name>
    <name type="common">Asiatic mangrove</name>
    <dbReference type="NCBI Taxonomy" id="61149"/>
    <lineage>
        <taxon>Eukaryota</taxon>
        <taxon>Viridiplantae</taxon>
        <taxon>Streptophyta</taxon>
        <taxon>Embryophyta</taxon>
        <taxon>Tracheophyta</taxon>
        <taxon>Spermatophyta</taxon>
        <taxon>Magnoliopsida</taxon>
        <taxon>eudicotyledons</taxon>
        <taxon>Gunneridae</taxon>
        <taxon>Pentapetalae</taxon>
        <taxon>rosids</taxon>
        <taxon>fabids</taxon>
        <taxon>Malpighiales</taxon>
        <taxon>Rhizophoraceae</taxon>
        <taxon>Rhizophora</taxon>
    </lineage>
</organism>
<reference evidence="1" key="1">
    <citation type="submission" date="2018-02" db="EMBL/GenBank/DDBJ databases">
        <title>Rhizophora mucronata_Transcriptome.</title>
        <authorList>
            <person name="Meera S.P."/>
            <person name="Sreeshan A."/>
            <person name="Augustine A."/>
        </authorList>
    </citation>
    <scope>NUCLEOTIDE SEQUENCE</scope>
    <source>
        <tissue evidence="1">Leaf</tissue>
    </source>
</reference>